<name>A0A1M5K0V5_9BRAD</name>
<protein>
    <submittedName>
        <fullName evidence="2">Uncharacterized protein</fullName>
    </submittedName>
</protein>
<dbReference type="RefSeq" id="WP_154072086.1">
    <property type="nucleotide sequence ID" value="NZ_LT670817.1"/>
</dbReference>
<gene>
    <name evidence="2" type="ORF">SAMN05443248_1635</name>
</gene>
<keyword evidence="1" id="KW-0472">Membrane</keyword>
<evidence type="ECO:0000256" key="1">
    <source>
        <dbReference type="SAM" id="Phobius"/>
    </source>
</evidence>
<dbReference type="OrthoDB" id="8249614at2"/>
<dbReference type="EMBL" id="LT670817">
    <property type="protein sequence ID" value="SHG46170.1"/>
    <property type="molecule type" value="Genomic_DNA"/>
</dbReference>
<organism evidence="2 3">
    <name type="scientific">Bradyrhizobium erythrophlei</name>
    <dbReference type="NCBI Taxonomy" id="1437360"/>
    <lineage>
        <taxon>Bacteria</taxon>
        <taxon>Pseudomonadati</taxon>
        <taxon>Pseudomonadota</taxon>
        <taxon>Alphaproteobacteria</taxon>
        <taxon>Hyphomicrobiales</taxon>
        <taxon>Nitrobacteraceae</taxon>
        <taxon>Bradyrhizobium</taxon>
    </lineage>
</organism>
<reference evidence="2 3" key="1">
    <citation type="submission" date="2016-11" db="EMBL/GenBank/DDBJ databases">
        <authorList>
            <person name="Jaros S."/>
            <person name="Januszkiewicz K."/>
            <person name="Wedrychowicz H."/>
        </authorList>
    </citation>
    <scope>NUCLEOTIDE SEQUENCE [LARGE SCALE GENOMIC DNA]</scope>
    <source>
        <strain evidence="2 3">GAS138</strain>
    </source>
</reference>
<accession>A0A1M5K0V5</accession>
<keyword evidence="1" id="KW-0812">Transmembrane</keyword>
<sequence length="51" mass="5334">MTAIARIFSNAIPAISPDVDILKMVAVFCGIGLIVSLMIASYGLDLSAGFF</sequence>
<dbReference type="AlphaFoldDB" id="A0A1M5K0V5"/>
<evidence type="ECO:0000313" key="2">
    <source>
        <dbReference type="EMBL" id="SHG46170.1"/>
    </source>
</evidence>
<dbReference type="Proteomes" id="UP000189796">
    <property type="component" value="Chromosome I"/>
</dbReference>
<feature type="transmembrane region" description="Helical" evidence="1">
    <location>
        <begin position="21"/>
        <end position="44"/>
    </location>
</feature>
<keyword evidence="1" id="KW-1133">Transmembrane helix</keyword>
<proteinExistence type="predicted"/>
<evidence type="ECO:0000313" key="3">
    <source>
        <dbReference type="Proteomes" id="UP000189796"/>
    </source>
</evidence>